<keyword evidence="2 8" id="KW-0813">Transport</keyword>
<evidence type="ECO:0000256" key="3">
    <source>
        <dbReference type="ARBA" id="ARBA00022692"/>
    </source>
</evidence>
<evidence type="ECO:0000256" key="6">
    <source>
        <dbReference type="ARBA" id="ARBA00023136"/>
    </source>
</evidence>
<evidence type="ECO:0000313" key="11">
    <source>
        <dbReference type="Proteomes" id="UP000233524"/>
    </source>
</evidence>
<feature type="region of interest" description="Disordered" evidence="9">
    <location>
        <begin position="1"/>
        <end position="32"/>
    </location>
</feature>
<name>A0A2N3N606_9PEZI</name>
<keyword evidence="3 8" id="KW-0812">Transmembrane</keyword>
<organism evidence="10 11">
    <name type="scientific">Lomentospora prolificans</name>
    <dbReference type="NCBI Taxonomy" id="41688"/>
    <lineage>
        <taxon>Eukaryota</taxon>
        <taxon>Fungi</taxon>
        <taxon>Dikarya</taxon>
        <taxon>Ascomycota</taxon>
        <taxon>Pezizomycotina</taxon>
        <taxon>Sordariomycetes</taxon>
        <taxon>Hypocreomycetidae</taxon>
        <taxon>Microascales</taxon>
        <taxon>Microascaceae</taxon>
        <taxon>Lomentospora</taxon>
    </lineage>
</organism>
<feature type="compositionally biased region" description="Polar residues" evidence="9">
    <location>
        <begin position="1"/>
        <end position="17"/>
    </location>
</feature>
<proteinExistence type="inferred from homology"/>
<feature type="transmembrane region" description="Helical" evidence="8">
    <location>
        <begin position="177"/>
        <end position="198"/>
    </location>
</feature>
<dbReference type="FunCoup" id="A0A2N3N606">
    <property type="interactions" value="684"/>
</dbReference>
<evidence type="ECO:0000256" key="9">
    <source>
        <dbReference type="SAM" id="MobiDB-lite"/>
    </source>
</evidence>
<comment type="caution">
    <text evidence="10">The sequence shown here is derived from an EMBL/GenBank/DDBJ whole genome shotgun (WGS) entry which is preliminary data.</text>
</comment>
<dbReference type="OrthoDB" id="660759at2759"/>
<evidence type="ECO:0000256" key="7">
    <source>
        <dbReference type="ARBA" id="ARBA00025800"/>
    </source>
</evidence>
<dbReference type="InterPro" id="IPR011691">
    <property type="entry name" value="Vesicle_transpt_SFT2"/>
</dbReference>
<gene>
    <name evidence="10" type="ORF">jhhlp_006491</name>
</gene>
<dbReference type="GO" id="GO:0000139">
    <property type="term" value="C:Golgi membrane"/>
    <property type="evidence" value="ECO:0007669"/>
    <property type="project" value="UniProtKB-SubCell"/>
</dbReference>
<evidence type="ECO:0000256" key="4">
    <source>
        <dbReference type="ARBA" id="ARBA00022927"/>
    </source>
</evidence>
<dbReference type="PANTHER" id="PTHR23137">
    <property type="entry name" value="VESICLE TRANSPORT PROTEIN-RELATED"/>
    <property type="match status" value="1"/>
</dbReference>
<keyword evidence="5 8" id="KW-1133">Transmembrane helix</keyword>
<reference evidence="10 11" key="1">
    <citation type="journal article" date="2017" name="G3 (Bethesda)">
        <title>First Draft Genome Sequence of the Pathogenic Fungus Lomentospora prolificans (Formerly Scedosporium prolificans).</title>
        <authorList>
            <person name="Luo R."/>
            <person name="Zimin A."/>
            <person name="Workman R."/>
            <person name="Fan Y."/>
            <person name="Pertea G."/>
            <person name="Grossman N."/>
            <person name="Wear M.P."/>
            <person name="Jia B."/>
            <person name="Miller H."/>
            <person name="Casadevall A."/>
            <person name="Timp W."/>
            <person name="Zhang S.X."/>
            <person name="Salzberg S.L."/>
        </authorList>
    </citation>
    <scope>NUCLEOTIDE SEQUENCE [LARGE SCALE GENOMIC DNA]</scope>
    <source>
        <strain evidence="10 11">JHH-5317</strain>
    </source>
</reference>
<dbReference type="InParanoid" id="A0A2N3N606"/>
<comment type="function">
    <text evidence="8">Nonessential protein required for the fusion of transport vesicles derived from the endocytic pathway with the Golgi complex.</text>
</comment>
<keyword evidence="6 8" id="KW-0472">Membrane</keyword>
<keyword evidence="8" id="KW-0333">Golgi apparatus</keyword>
<evidence type="ECO:0000313" key="10">
    <source>
        <dbReference type="EMBL" id="PKS07883.1"/>
    </source>
</evidence>
<dbReference type="Pfam" id="PF04178">
    <property type="entry name" value="Got1"/>
    <property type="match status" value="1"/>
</dbReference>
<comment type="subcellular location">
    <subcellularLocation>
        <location evidence="8">Golgi apparatus membrane</location>
        <topology evidence="8">Multi-pass membrane protein</topology>
    </subcellularLocation>
    <subcellularLocation>
        <location evidence="1">Membrane</location>
        <topology evidence="1">Multi-pass membrane protein</topology>
    </subcellularLocation>
</comment>
<dbReference type="VEuPathDB" id="FungiDB:jhhlp_006491"/>
<accession>A0A2N3N606</accession>
<dbReference type="Proteomes" id="UP000233524">
    <property type="component" value="Unassembled WGS sequence"/>
</dbReference>
<keyword evidence="4 8" id="KW-0653">Protein transport</keyword>
<comment type="similarity">
    <text evidence="7 8">Belongs to the SFT2 family.</text>
</comment>
<evidence type="ECO:0000256" key="1">
    <source>
        <dbReference type="ARBA" id="ARBA00004141"/>
    </source>
</evidence>
<dbReference type="STRING" id="41688.A0A2N3N606"/>
<dbReference type="InterPro" id="IPR007305">
    <property type="entry name" value="Vesicle_transpt_Got1/SFT2"/>
</dbReference>
<feature type="non-terminal residue" evidence="10">
    <location>
        <position position="1"/>
    </location>
</feature>
<dbReference type="AlphaFoldDB" id="A0A2N3N606"/>
<sequence>RKEMASSSFRDSINSLGWSRREPDLPVNTSQQSGFMSSLRSLYPFGGGGYVQLPTTESAGAPLPAPSRREEEEGWFAPTRPRKFVIFRRASSWTSSCDGDEPQVIPDLESNYVSNTQCFDRRWTLGSIFFMASFAAMMGPMAYFQHLISGPRLPFAAAYFGSIALTFYFSLGLHSTFLTLISAIIQIVCLVWYLVSYFPMGSAGLRIAASYGTRQATSWMTG</sequence>
<dbReference type="EMBL" id="NLAX01000701">
    <property type="protein sequence ID" value="PKS07883.1"/>
    <property type="molecule type" value="Genomic_DNA"/>
</dbReference>
<dbReference type="GO" id="GO:0015031">
    <property type="term" value="P:protein transport"/>
    <property type="evidence" value="ECO:0007669"/>
    <property type="project" value="UniProtKB-KW"/>
</dbReference>
<protein>
    <recommendedName>
        <fullName evidence="8">Protein transport protein SFT2</fullName>
    </recommendedName>
</protein>
<feature type="transmembrane region" description="Helical" evidence="8">
    <location>
        <begin position="123"/>
        <end position="144"/>
    </location>
</feature>
<evidence type="ECO:0000256" key="2">
    <source>
        <dbReference type="ARBA" id="ARBA00022448"/>
    </source>
</evidence>
<feature type="transmembrane region" description="Helical" evidence="8">
    <location>
        <begin position="153"/>
        <end position="171"/>
    </location>
</feature>
<evidence type="ECO:0000256" key="5">
    <source>
        <dbReference type="ARBA" id="ARBA00022989"/>
    </source>
</evidence>
<comment type="caution">
    <text evidence="8">Lacks conserved residue(s) required for the propagation of feature annotation.</text>
</comment>
<keyword evidence="11" id="KW-1185">Reference proteome</keyword>
<dbReference type="PANTHER" id="PTHR23137:SF36">
    <property type="entry name" value="VESICLE TRANSPORT PROTEIN SFT2C"/>
    <property type="match status" value="1"/>
</dbReference>
<dbReference type="GO" id="GO:0016192">
    <property type="term" value="P:vesicle-mediated transport"/>
    <property type="evidence" value="ECO:0007669"/>
    <property type="project" value="InterPro"/>
</dbReference>
<evidence type="ECO:0000256" key="8">
    <source>
        <dbReference type="RuleBase" id="RU363111"/>
    </source>
</evidence>